<name>A0A8S5NAY3_9VIRU</name>
<protein>
    <submittedName>
        <fullName evidence="1">Carbamoyl phosphate synthase large subunit</fullName>
    </submittedName>
</protein>
<dbReference type="InterPro" id="IPR036897">
    <property type="entry name" value="CarbamoylP_synth_lsu_oligo_sf"/>
</dbReference>
<organism evidence="1">
    <name type="scientific">Phage sp. ctXnn1</name>
    <dbReference type="NCBI Taxonomy" id="2826749"/>
    <lineage>
        <taxon>Viruses</taxon>
    </lineage>
</organism>
<dbReference type="SUPFAM" id="SSF48108">
    <property type="entry name" value="Carbamoyl phosphate synthetase, large subunit connection domain"/>
    <property type="match status" value="1"/>
</dbReference>
<sequence length="77" mass="8852">MAKSLTDNAIINFRCDFHRLKEILGYDDKQLAKYLGCSESTVRKLRREPMNVSGKYILLVQAHLAQEDAKRWGGVLK</sequence>
<dbReference type="EMBL" id="BK015108">
    <property type="protein sequence ID" value="DAD91227.1"/>
    <property type="molecule type" value="Genomic_DNA"/>
</dbReference>
<evidence type="ECO:0000313" key="1">
    <source>
        <dbReference type="EMBL" id="DAD91227.1"/>
    </source>
</evidence>
<accession>A0A8S5NAY3</accession>
<proteinExistence type="predicted"/>
<reference evidence="1" key="1">
    <citation type="journal article" date="2021" name="Proc. Natl. Acad. Sci. U.S.A.">
        <title>A Catalog of Tens of Thousands of Viruses from Human Metagenomes Reveals Hidden Associations with Chronic Diseases.</title>
        <authorList>
            <person name="Tisza M.J."/>
            <person name="Buck C.B."/>
        </authorList>
    </citation>
    <scope>NUCLEOTIDE SEQUENCE</scope>
    <source>
        <strain evidence="1">CtXnn1</strain>
    </source>
</reference>